<name>A0A4Y7JYZ2_PAPSO</name>
<feature type="domain" description="F-box associated beta-propeller type 3" evidence="1">
    <location>
        <begin position="49"/>
        <end position="238"/>
    </location>
</feature>
<dbReference type="AlphaFoldDB" id="A0A4Y7JYZ2"/>
<accession>A0A4Y7JYZ2</accession>
<dbReference type="PANTHER" id="PTHR31672">
    <property type="entry name" value="BNACNNG10540D PROTEIN"/>
    <property type="match status" value="1"/>
</dbReference>
<reference evidence="2 3" key="1">
    <citation type="journal article" date="2018" name="Science">
        <title>The opium poppy genome and morphinan production.</title>
        <authorList>
            <person name="Guo L."/>
            <person name="Winzer T."/>
            <person name="Yang X."/>
            <person name="Li Y."/>
            <person name="Ning Z."/>
            <person name="He Z."/>
            <person name="Teodor R."/>
            <person name="Lu Y."/>
            <person name="Bowser T.A."/>
            <person name="Graham I.A."/>
            <person name="Ye K."/>
        </authorList>
    </citation>
    <scope>NUCLEOTIDE SEQUENCE [LARGE SCALE GENOMIC DNA]</scope>
    <source>
        <strain evidence="3">cv. HN1</strain>
        <tissue evidence="2">Leaves</tissue>
    </source>
</reference>
<evidence type="ECO:0000313" key="3">
    <source>
        <dbReference type="Proteomes" id="UP000316621"/>
    </source>
</evidence>
<dbReference type="InterPro" id="IPR050796">
    <property type="entry name" value="SCF_F-box_component"/>
</dbReference>
<dbReference type="EMBL" id="CM010720">
    <property type="protein sequence ID" value="RZC66303.1"/>
    <property type="molecule type" value="Genomic_DNA"/>
</dbReference>
<dbReference type="InterPro" id="IPR013187">
    <property type="entry name" value="F-box-assoc_dom_typ3"/>
</dbReference>
<dbReference type="NCBIfam" id="TIGR01640">
    <property type="entry name" value="F_box_assoc_1"/>
    <property type="match status" value="1"/>
</dbReference>
<evidence type="ECO:0000259" key="1">
    <source>
        <dbReference type="Pfam" id="PF08268"/>
    </source>
</evidence>
<proteinExistence type="predicted"/>
<gene>
    <name evidence="2" type="ORF">C5167_009991</name>
</gene>
<dbReference type="Gramene" id="RZC66303">
    <property type="protein sequence ID" value="RZC66303"/>
    <property type="gene ID" value="C5167_009991"/>
</dbReference>
<dbReference type="Pfam" id="PF08268">
    <property type="entry name" value="FBA_3"/>
    <property type="match status" value="1"/>
</dbReference>
<sequence length="380" mass="43608">MEVMISRGQKKKKEVENWYRLMVVVVTSNRIFEEIELHQNVVYDRNDNRDVNVRLTLPYARKGNFFGYCNGLSCFTKVYKKTAFVIDVWNFTTNELLRIIPPVIVDKEDTSPTRGFGYTLLSRGFGFDSLNNEYKLVLIVYMLKTERHQGFVYTSGTKSSWKAINLPEQKLNSIQGTFTAYGGGGALFWKTSDRRTILLFDLHQDKFQYIQIPLERGEYPTSKDHIYLFEIEGFLGVAILIGSSSTTTLEKAHLKIYKDNQVWVVRELASSICENRLPQRATREDYWLNCDVQNISSLRTLLPERAQKSDFESIGRPTILFTAIPHFRSSGVRHTLQSGGSLLSIPRSLAVDERYNGKACKKNYHLKCLDPTLKGLPPGD</sequence>
<evidence type="ECO:0000313" key="2">
    <source>
        <dbReference type="EMBL" id="RZC66303.1"/>
    </source>
</evidence>
<protein>
    <recommendedName>
        <fullName evidence="1">F-box associated beta-propeller type 3 domain-containing protein</fullName>
    </recommendedName>
</protein>
<keyword evidence="3" id="KW-1185">Reference proteome</keyword>
<organism evidence="2 3">
    <name type="scientific">Papaver somniferum</name>
    <name type="common">Opium poppy</name>
    <dbReference type="NCBI Taxonomy" id="3469"/>
    <lineage>
        <taxon>Eukaryota</taxon>
        <taxon>Viridiplantae</taxon>
        <taxon>Streptophyta</taxon>
        <taxon>Embryophyta</taxon>
        <taxon>Tracheophyta</taxon>
        <taxon>Spermatophyta</taxon>
        <taxon>Magnoliopsida</taxon>
        <taxon>Ranunculales</taxon>
        <taxon>Papaveraceae</taxon>
        <taxon>Papaveroideae</taxon>
        <taxon>Papaver</taxon>
    </lineage>
</organism>
<dbReference type="InterPro" id="IPR017451">
    <property type="entry name" value="F-box-assoc_interact_dom"/>
</dbReference>
<dbReference type="Proteomes" id="UP000316621">
    <property type="component" value="Chromosome 6"/>
</dbReference>